<evidence type="ECO:0000256" key="1">
    <source>
        <dbReference type="SAM" id="MobiDB-lite"/>
    </source>
</evidence>
<keyword evidence="3" id="KW-1185">Reference proteome</keyword>
<evidence type="ECO:0000313" key="2">
    <source>
        <dbReference type="EMBL" id="MVT26670.1"/>
    </source>
</evidence>
<dbReference type="AlphaFoldDB" id="A0A7K1UJN0"/>
<proteinExistence type="predicted"/>
<organism evidence="2 3">
    <name type="scientific">Nesterenkonia alkaliphila</name>
    <dbReference type="NCBI Taxonomy" id="1463631"/>
    <lineage>
        <taxon>Bacteria</taxon>
        <taxon>Bacillati</taxon>
        <taxon>Actinomycetota</taxon>
        <taxon>Actinomycetes</taxon>
        <taxon>Micrococcales</taxon>
        <taxon>Micrococcaceae</taxon>
        <taxon>Nesterenkonia</taxon>
    </lineage>
</organism>
<dbReference type="RefSeq" id="WP_157323855.1">
    <property type="nucleotide sequence ID" value="NZ_BMFX01000002.1"/>
</dbReference>
<gene>
    <name evidence="2" type="ORF">GNZ21_09920</name>
</gene>
<accession>A0A7K1UJN0</accession>
<dbReference type="EMBL" id="WRPM01000070">
    <property type="protein sequence ID" value="MVT26670.1"/>
    <property type="molecule type" value="Genomic_DNA"/>
</dbReference>
<name>A0A7K1UJN0_9MICC</name>
<sequence length="215" mass="23951">MTEEADGRPFVQKPVNIVRPISDAAYLQLDDALLDAGIRNGRIRNTVFDVLAAITDTHSHDGPAAKVHLSVIGECLKIEYTGMTYPSQDEGFRLLTRTVVRYAVENPIAGDADTRSMKEWRQGLEMALFHKMYALMETKRRIGAGRFNYRYDDDLEDEDEPEEQEAPDGPSTGAHEDALVTEIQNLRDSAVEIEEIASITGASRKEIERVLGPAS</sequence>
<evidence type="ECO:0000313" key="3">
    <source>
        <dbReference type="Proteomes" id="UP000460157"/>
    </source>
</evidence>
<dbReference type="OrthoDB" id="9822897at2"/>
<feature type="compositionally biased region" description="Acidic residues" evidence="1">
    <location>
        <begin position="155"/>
        <end position="166"/>
    </location>
</feature>
<protein>
    <submittedName>
        <fullName evidence="2">Uncharacterized protein</fullName>
    </submittedName>
</protein>
<dbReference type="Proteomes" id="UP000460157">
    <property type="component" value="Unassembled WGS sequence"/>
</dbReference>
<comment type="caution">
    <text evidence="2">The sequence shown here is derived from an EMBL/GenBank/DDBJ whole genome shotgun (WGS) entry which is preliminary data.</text>
</comment>
<reference evidence="2 3" key="1">
    <citation type="submission" date="2019-12" db="EMBL/GenBank/DDBJ databases">
        <title>Nesterenkonia muleiensis sp. nov., a novel actinobacterium isolated from sap of Populus euphratica.</title>
        <authorList>
            <person name="Wang R."/>
        </authorList>
    </citation>
    <scope>NUCLEOTIDE SEQUENCE [LARGE SCALE GENOMIC DNA]</scope>
    <source>
        <strain evidence="2 3">F10</strain>
    </source>
</reference>
<feature type="region of interest" description="Disordered" evidence="1">
    <location>
        <begin position="155"/>
        <end position="179"/>
    </location>
</feature>